<evidence type="ECO:0000256" key="2">
    <source>
        <dbReference type="SAM" id="SignalP"/>
    </source>
</evidence>
<dbReference type="InterPro" id="IPR043426">
    <property type="entry name" value="MltB-like"/>
</dbReference>
<feature type="signal peptide" evidence="2">
    <location>
        <begin position="1"/>
        <end position="40"/>
    </location>
</feature>
<dbReference type="PANTHER" id="PTHR30163:SF8">
    <property type="entry name" value="LYTIC MUREIN TRANSGLYCOSYLASE"/>
    <property type="match status" value="1"/>
</dbReference>
<proteinExistence type="predicted"/>
<dbReference type="InterPro" id="IPR023346">
    <property type="entry name" value="Lysozyme-like_dom_sf"/>
</dbReference>
<feature type="domain" description="Transglycosylase SLT" evidence="3">
    <location>
        <begin position="206"/>
        <end position="253"/>
    </location>
</feature>
<dbReference type="Proteomes" id="UP000467006">
    <property type="component" value="Chromosome"/>
</dbReference>
<sequence length="323" mass="35136">MSSHWSRRHKGGITLSCTRALTAALILTSALLGACTSAPAEQAPHRAAPTVAGPEPAPQRPHVPPWAQPQLAPDPAGLIDGLVADERALRDPAAGDDVVAAAARRQQAAYRVLGRHPEWDPIAHARIPAPLREVYDRNVDARRQLEAMSRGPGKPTLPAWHVNPPTALAELRAHYGEAERNSGVGWNYLAAINFVETAFGRIRGVSTAGAQGPMQFLPSTFAMYGRGDIWSPRDAVLAAGRFLAAHGFARNRDAALFRYNNSWQYVRAVNQYAALIAAHPAAFEGFHRWDVYYRSAAGDVVLPVGYRADHPIAVEEYVARYPQ</sequence>
<dbReference type="PANTHER" id="PTHR30163">
    <property type="entry name" value="MEMBRANE-BOUND LYTIC MUREIN TRANSGLYCOSYLASE B"/>
    <property type="match status" value="1"/>
</dbReference>
<accession>A0A7I7JUF2</accession>
<dbReference type="GO" id="GO:0008933">
    <property type="term" value="F:peptidoglycan lytic transglycosylase activity"/>
    <property type="evidence" value="ECO:0007669"/>
    <property type="project" value="TreeGrafter"/>
</dbReference>
<dbReference type="CDD" id="cd13399">
    <property type="entry name" value="Slt35-like"/>
    <property type="match status" value="1"/>
</dbReference>
<evidence type="ECO:0000259" key="3">
    <source>
        <dbReference type="Pfam" id="PF13406"/>
    </source>
</evidence>
<evidence type="ECO:0000256" key="1">
    <source>
        <dbReference type="SAM" id="MobiDB-lite"/>
    </source>
</evidence>
<dbReference type="SUPFAM" id="SSF53955">
    <property type="entry name" value="Lysozyme-like"/>
    <property type="match status" value="1"/>
</dbReference>
<dbReference type="Gene3D" id="1.10.530.10">
    <property type="match status" value="1"/>
</dbReference>
<protein>
    <recommendedName>
        <fullName evidence="3">Transglycosylase SLT domain-containing protein</fullName>
    </recommendedName>
</protein>
<dbReference type="Pfam" id="PF13406">
    <property type="entry name" value="SLT_2"/>
    <property type="match status" value="1"/>
</dbReference>
<name>A0A7I7JUF2_9MYCO</name>
<feature type="region of interest" description="Disordered" evidence="1">
    <location>
        <begin position="43"/>
        <end position="77"/>
    </location>
</feature>
<dbReference type="GO" id="GO:0009253">
    <property type="term" value="P:peptidoglycan catabolic process"/>
    <property type="evidence" value="ECO:0007669"/>
    <property type="project" value="TreeGrafter"/>
</dbReference>
<dbReference type="PROSITE" id="PS51257">
    <property type="entry name" value="PROKAR_LIPOPROTEIN"/>
    <property type="match status" value="1"/>
</dbReference>
<dbReference type="AlphaFoldDB" id="A0A7I7JUF2"/>
<dbReference type="KEGG" id="mdu:MDUV_03150"/>
<gene>
    <name evidence="4" type="ORF">MDUV_03150</name>
</gene>
<feature type="chain" id="PRO_5029674009" description="Transglycosylase SLT domain-containing protein" evidence="2">
    <location>
        <begin position="41"/>
        <end position="323"/>
    </location>
</feature>
<feature type="compositionally biased region" description="Pro residues" evidence="1">
    <location>
        <begin position="55"/>
        <end position="67"/>
    </location>
</feature>
<keyword evidence="2" id="KW-0732">Signal</keyword>
<keyword evidence="5" id="KW-1185">Reference proteome</keyword>
<dbReference type="EMBL" id="AP022563">
    <property type="protein sequence ID" value="BBX15455.1"/>
    <property type="molecule type" value="Genomic_DNA"/>
</dbReference>
<evidence type="ECO:0000313" key="4">
    <source>
        <dbReference type="EMBL" id="BBX15455.1"/>
    </source>
</evidence>
<evidence type="ECO:0000313" key="5">
    <source>
        <dbReference type="Proteomes" id="UP000467006"/>
    </source>
</evidence>
<dbReference type="InterPro" id="IPR031304">
    <property type="entry name" value="SLT_2"/>
</dbReference>
<organism evidence="4 5">
    <name type="scientific">Mycolicibacterium duvalii</name>
    <dbReference type="NCBI Taxonomy" id="39688"/>
    <lineage>
        <taxon>Bacteria</taxon>
        <taxon>Bacillati</taxon>
        <taxon>Actinomycetota</taxon>
        <taxon>Actinomycetes</taxon>
        <taxon>Mycobacteriales</taxon>
        <taxon>Mycobacteriaceae</taxon>
        <taxon>Mycolicibacterium</taxon>
    </lineage>
</organism>
<reference evidence="4 5" key="1">
    <citation type="journal article" date="2019" name="Emerg. Microbes Infect.">
        <title>Comprehensive subspecies identification of 175 nontuberculous mycobacteria species based on 7547 genomic profiles.</title>
        <authorList>
            <person name="Matsumoto Y."/>
            <person name="Kinjo T."/>
            <person name="Motooka D."/>
            <person name="Nabeya D."/>
            <person name="Jung N."/>
            <person name="Uechi K."/>
            <person name="Horii T."/>
            <person name="Iida T."/>
            <person name="Fujita J."/>
            <person name="Nakamura S."/>
        </authorList>
    </citation>
    <scope>NUCLEOTIDE SEQUENCE [LARGE SCALE GENOMIC DNA]</scope>
    <source>
        <strain evidence="4 5">JCM 6396</strain>
    </source>
</reference>